<keyword evidence="1" id="KW-0805">Transcription regulation</keyword>
<reference evidence="7" key="1">
    <citation type="journal article" date="2022" name="bioRxiv">
        <title>Sequencing and chromosome-scale assembly of the giantPleurodeles waltlgenome.</title>
        <authorList>
            <person name="Brown T."/>
            <person name="Elewa A."/>
            <person name="Iarovenko S."/>
            <person name="Subramanian E."/>
            <person name="Araus A.J."/>
            <person name="Petzold A."/>
            <person name="Susuki M."/>
            <person name="Suzuki K.-i.T."/>
            <person name="Hayashi T."/>
            <person name="Toyoda A."/>
            <person name="Oliveira C."/>
            <person name="Osipova E."/>
            <person name="Leigh N.D."/>
            <person name="Simon A."/>
            <person name="Yun M.H."/>
        </authorList>
    </citation>
    <scope>NUCLEOTIDE SEQUENCE</scope>
    <source>
        <strain evidence="7">20211129_DDA</strain>
        <tissue evidence="7">Liver</tissue>
    </source>
</reference>
<gene>
    <name evidence="7" type="ORF">NDU88_004612</name>
</gene>
<evidence type="ECO:0000313" key="8">
    <source>
        <dbReference type="Proteomes" id="UP001066276"/>
    </source>
</evidence>
<dbReference type="Gene3D" id="4.10.280.10">
    <property type="entry name" value="Helix-loop-helix DNA-binding domain"/>
    <property type="match status" value="1"/>
</dbReference>
<dbReference type="InterPro" id="IPR050283">
    <property type="entry name" value="E-box_TF_Regulators"/>
</dbReference>
<dbReference type="PANTHER" id="PTHR23349">
    <property type="entry name" value="BASIC HELIX-LOOP-HELIX TRANSCRIPTION FACTOR, TWIST"/>
    <property type="match status" value="1"/>
</dbReference>
<evidence type="ECO:0000256" key="1">
    <source>
        <dbReference type="ARBA" id="ARBA00023015"/>
    </source>
</evidence>
<evidence type="ECO:0000256" key="3">
    <source>
        <dbReference type="ARBA" id="ARBA00023163"/>
    </source>
</evidence>
<keyword evidence="8" id="KW-1185">Reference proteome</keyword>
<evidence type="ECO:0000259" key="6">
    <source>
        <dbReference type="PROSITE" id="PS50888"/>
    </source>
</evidence>
<dbReference type="GO" id="GO:0000977">
    <property type="term" value="F:RNA polymerase II transcription regulatory region sequence-specific DNA binding"/>
    <property type="evidence" value="ECO:0007669"/>
    <property type="project" value="TreeGrafter"/>
</dbReference>
<feature type="domain" description="BHLH" evidence="6">
    <location>
        <begin position="109"/>
        <end position="161"/>
    </location>
</feature>
<keyword evidence="2" id="KW-0238">DNA-binding</keyword>
<dbReference type="PANTHER" id="PTHR23349:SF97">
    <property type="entry name" value="BHLH DOMAIN-CONTAINING PROTEIN"/>
    <property type="match status" value="1"/>
</dbReference>
<dbReference type="InterPro" id="IPR011598">
    <property type="entry name" value="bHLH_dom"/>
</dbReference>
<dbReference type="CDD" id="cd11416">
    <property type="entry name" value="bHLH_TS_ceHLH13_like"/>
    <property type="match status" value="1"/>
</dbReference>
<dbReference type="GO" id="GO:0000981">
    <property type="term" value="F:DNA-binding transcription factor activity, RNA polymerase II-specific"/>
    <property type="evidence" value="ECO:0007669"/>
    <property type="project" value="TreeGrafter"/>
</dbReference>
<dbReference type="FunFam" id="4.10.280.10:FF:000035">
    <property type="entry name" value="Pancreas-specific transcription factor 1a"/>
    <property type="match status" value="1"/>
</dbReference>
<proteinExistence type="predicted"/>
<dbReference type="GO" id="GO:0046983">
    <property type="term" value="F:protein dimerization activity"/>
    <property type="evidence" value="ECO:0007669"/>
    <property type="project" value="InterPro"/>
</dbReference>
<protein>
    <recommendedName>
        <fullName evidence="6">BHLH domain-containing protein</fullName>
    </recommendedName>
</protein>
<evidence type="ECO:0000256" key="4">
    <source>
        <dbReference type="ARBA" id="ARBA00023242"/>
    </source>
</evidence>
<dbReference type="AlphaFoldDB" id="A0AAV7UH97"/>
<dbReference type="SMART" id="SM00353">
    <property type="entry name" value="HLH"/>
    <property type="match status" value="1"/>
</dbReference>
<evidence type="ECO:0000313" key="7">
    <source>
        <dbReference type="EMBL" id="KAJ1187844.1"/>
    </source>
</evidence>
<sequence length="213" mass="24317">MDEMYLDFEQESVLEGLYWDHGSTDFKVQPEGYLLDCPSLAEQLSPWPSFPCQAIFPDAQLPLTDIDTHMLPLEVSADMDSSLEELLEEECLSQGRPSRPTSAHQPYKVQRQAANVRERRRMLSINSAFEELRGHVPTFPYEKHLSKIDTLRLAIAYIALLSDILLSGRHPQAYVDECTKAGYRGEKKAAWNTSGKQAGSLQHFYLSLRQSYY</sequence>
<dbReference type="Proteomes" id="UP001066276">
    <property type="component" value="Chromosome 3_1"/>
</dbReference>
<accession>A0AAV7UH97</accession>
<keyword evidence="4" id="KW-0539">Nucleus</keyword>
<keyword evidence="3" id="KW-0804">Transcription</keyword>
<organism evidence="7 8">
    <name type="scientific">Pleurodeles waltl</name>
    <name type="common">Iberian ribbed newt</name>
    <dbReference type="NCBI Taxonomy" id="8319"/>
    <lineage>
        <taxon>Eukaryota</taxon>
        <taxon>Metazoa</taxon>
        <taxon>Chordata</taxon>
        <taxon>Craniata</taxon>
        <taxon>Vertebrata</taxon>
        <taxon>Euteleostomi</taxon>
        <taxon>Amphibia</taxon>
        <taxon>Batrachia</taxon>
        <taxon>Caudata</taxon>
        <taxon>Salamandroidea</taxon>
        <taxon>Salamandridae</taxon>
        <taxon>Pleurodelinae</taxon>
        <taxon>Pleurodeles</taxon>
    </lineage>
</organism>
<feature type="region of interest" description="Disordered" evidence="5">
    <location>
        <begin position="93"/>
        <end position="112"/>
    </location>
</feature>
<name>A0AAV7UH97_PLEWA</name>
<dbReference type="EMBL" id="JANPWB010000005">
    <property type="protein sequence ID" value="KAJ1187844.1"/>
    <property type="molecule type" value="Genomic_DNA"/>
</dbReference>
<feature type="compositionally biased region" description="Polar residues" evidence="5">
    <location>
        <begin position="95"/>
        <end position="104"/>
    </location>
</feature>
<dbReference type="InterPro" id="IPR036638">
    <property type="entry name" value="HLH_DNA-bd_sf"/>
</dbReference>
<dbReference type="PROSITE" id="PS50888">
    <property type="entry name" value="BHLH"/>
    <property type="match status" value="1"/>
</dbReference>
<dbReference type="GO" id="GO:0032502">
    <property type="term" value="P:developmental process"/>
    <property type="evidence" value="ECO:0007669"/>
    <property type="project" value="TreeGrafter"/>
</dbReference>
<evidence type="ECO:0000256" key="2">
    <source>
        <dbReference type="ARBA" id="ARBA00023125"/>
    </source>
</evidence>
<dbReference type="Pfam" id="PF00010">
    <property type="entry name" value="HLH"/>
    <property type="match status" value="1"/>
</dbReference>
<evidence type="ECO:0000256" key="5">
    <source>
        <dbReference type="SAM" id="MobiDB-lite"/>
    </source>
</evidence>
<comment type="caution">
    <text evidence="7">The sequence shown here is derived from an EMBL/GenBank/DDBJ whole genome shotgun (WGS) entry which is preliminary data.</text>
</comment>
<dbReference type="SUPFAM" id="SSF47459">
    <property type="entry name" value="HLH, helix-loop-helix DNA-binding domain"/>
    <property type="match status" value="1"/>
</dbReference>